<keyword evidence="7" id="KW-0732">Signal</keyword>
<dbReference type="PANTHER" id="PTHR14255:SF48">
    <property type="entry name" value="SULFITE EXPORTER TAUE_SAFE FAMILY PROTEIN 3-LIKE"/>
    <property type="match status" value="1"/>
</dbReference>
<feature type="transmembrane region" description="Helical" evidence="6">
    <location>
        <begin position="268"/>
        <end position="294"/>
    </location>
</feature>
<dbReference type="EMBL" id="CAEKKB010000003">
    <property type="protein sequence ID" value="CAB4303113.1"/>
    <property type="molecule type" value="Genomic_DNA"/>
</dbReference>
<dbReference type="GO" id="GO:0016567">
    <property type="term" value="P:protein ubiquitination"/>
    <property type="evidence" value="ECO:0007669"/>
    <property type="project" value="TreeGrafter"/>
</dbReference>
<evidence type="ECO:0008006" key="10">
    <source>
        <dbReference type="Google" id="ProtNLM"/>
    </source>
</evidence>
<evidence type="ECO:0000313" key="9">
    <source>
        <dbReference type="Proteomes" id="UP000507245"/>
    </source>
</evidence>
<feature type="signal peptide" evidence="7">
    <location>
        <begin position="1"/>
        <end position="25"/>
    </location>
</feature>
<evidence type="ECO:0000313" key="8">
    <source>
        <dbReference type="EMBL" id="CAB4303113.1"/>
    </source>
</evidence>
<sequence>MAGKIGTLGVGFLVLLALSSAAVSAHEEMLGSQPSSQNITGKEVQSHLGYKHVWPDIRFGGKIAVGTMIAFVGAAFGSVGGVGGGGFFIPMLTLIIGFDQKSSIAVSKCMITGTATATVMYNLRRRHPTLDLPIIDYDLALLFQPVLVLGDQHWSFFECDVEDKYIPGGPSNGTLTETKEPERTAVPVLDNVRWKELGVIVAVWIIILALQIVKNYVTKCSLTYWLVELSQIPVAVGVTSYQAVNLYKGRRVIASKGEETTKWPLYKLVSYCACGTAAGMLGGLLGLGGAFMLGPMFLEMGIPPQVSSATATFAMTFSSSMSVVEYYLLNRFPVPYALYFAAVTTVSAIAGQHVAGKVIKKLGRASLIIFILAFTVFVSSLMLGGIGVKNMIKNIEHKDSLGFQNICT</sequence>
<dbReference type="InterPro" id="IPR002781">
    <property type="entry name" value="TM_pro_TauE-like"/>
</dbReference>
<dbReference type="PANTHER" id="PTHR14255">
    <property type="entry name" value="CEREBLON"/>
    <property type="match status" value="1"/>
</dbReference>
<evidence type="ECO:0000256" key="4">
    <source>
        <dbReference type="ARBA" id="ARBA00022989"/>
    </source>
</evidence>
<dbReference type="GO" id="GO:0031464">
    <property type="term" value="C:Cul4A-RING E3 ubiquitin ligase complex"/>
    <property type="evidence" value="ECO:0007669"/>
    <property type="project" value="TreeGrafter"/>
</dbReference>
<organism evidence="8 9">
    <name type="scientific">Prunus armeniaca</name>
    <name type="common">Apricot</name>
    <name type="synonym">Armeniaca vulgaris</name>
    <dbReference type="NCBI Taxonomy" id="36596"/>
    <lineage>
        <taxon>Eukaryota</taxon>
        <taxon>Viridiplantae</taxon>
        <taxon>Streptophyta</taxon>
        <taxon>Embryophyta</taxon>
        <taxon>Tracheophyta</taxon>
        <taxon>Spermatophyta</taxon>
        <taxon>Magnoliopsida</taxon>
        <taxon>eudicotyledons</taxon>
        <taxon>Gunneridae</taxon>
        <taxon>Pentapetalae</taxon>
        <taxon>rosids</taxon>
        <taxon>fabids</taxon>
        <taxon>Rosales</taxon>
        <taxon>Rosaceae</taxon>
        <taxon>Amygdaloideae</taxon>
        <taxon>Amygdaleae</taxon>
        <taxon>Prunus</taxon>
    </lineage>
</organism>
<keyword evidence="3 6" id="KW-0812">Transmembrane</keyword>
<feature type="transmembrane region" description="Helical" evidence="6">
    <location>
        <begin position="336"/>
        <end position="355"/>
    </location>
</feature>
<accession>A0A6J5WS22</accession>
<dbReference type="GO" id="GO:0016020">
    <property type="term" value="C:membrane"/>
    <property type="evidence" value="ECO:0007669"/>
    <property type="project" value="UniProtKB-SubCell"/>
</dbReference>
<dbReference type="AlphaFoldDB" id="A0A6J5WS22"/>
<keyword evidence="5 6" id="KW-0472">Membrane</keyword>
<feature type="transmembrane region" description="Helical" evidence="6">
    <location>
        <begin position="229"/>
        <end position="247"/>
    </location>
</feature>
<evidence type="ECO:0000256" key="7">
    <source>
        <dbReference type="SAM" id="SignalP"/>
    </source>
</evidence>
<feature type="transmembrane region" description="Helical" evidence="6">
    <location>
        <begin position="68"/>
        <end position="98"/>
    </location>
</feature>
<evidence type="ECO:0000256" key="6">
    <source>
        <dbReference type="SAM" id="Phobius"/>
    </source>
</evidence>
<gene>
    <name evidence="8" type="ORF">ORAREDHAP_LOCUS19115</name>
</gene>
<keyword evidence="4 6" id="KW-1133">Transmembrane helix</keyword>
<evidence type="ECO:0000256" key="1">
    <source>
        <dbReference type="ARBA" id="ARBA00004141"/>
    </source>
</evidence>
<comment type="subcellular location">
    <subcellularLocation>
        <location evidence="1">Membrane</location>
        <topology evidence="1">Multi-pass membrane protein</topology>
    </subcellularLocation>
</comment>
<comment type="similarity">
    <text evidence="2">Belongs to the 4-toluene sulfonate uptake permease (TSUP) (TC 2.A.102) family.</text>
</comment>
<evidence type="ECO:0000256" key="3">
    <source>
        <dbReference type="ARBA" id="ARBA00022692"/>
    </source>
</evidence>
<proteinExistence type="inferred from homology"/>
<keyword evidence="9" id="KW-1185">Reference proteome</keyword>
<dbReference type="OrthoDB" id="434519at2759"/>
<reference evidence="9" key="1">
    <citation type="journal article" date="2020" name="Genome Biol.">
        <title>Gamete binning: chromosome-level and haplotype-resolved genome assembly enabled by high-throughput single-cell sequencing of gamete genomes.</title>
        <authorList>
            <person name="Campoy J.A."/>
            <person name="Sun H."/>
            <person name="Goel M."/>
            <person name="Jiao W.-B."/>
            <person name="Folz-Donahue K."/>
            <person name="Wang N."/>
            <person name="Rubio M."/>
            <person name="Liu C."/>
            <person name="Kukat C."/>
            <person name="Ruiz D."/>
            <person name="Huettel B."/>
            <person name="Schneeberger K."/>
        </authorList>
    </citation>
    <scope>NUCLEOTIDE SEQUENCE [LARGE SCALE GENOMIC DNA]</scope>
    <source>
        <strain evidence="9">cv. Rojo Pasion</strain>
    </source>
</reference>
<feature type="transmembrane region" description="Helical" evidence="6">
    <location>
        <begin position="197"/>
        <end position="217"/>
    </location>
</feature>
<evidence type="ECO:0000256" key="5">
    <source>
        <dbReference type="ARBA" id="ARBA00023136"/>
    </source>
</evidence>
<dbReference type="Proteomes" id="UP000507245">
    <property type="component" value="Unassembled WGS sequence"/>
</dbReference>
<evidence type="ECO:0000256" key="2">
    <source>
        <dbReference type="ARBA" id="ARBA00009142"/>
    </source>
</evidence>
<name>A0A6J5WS22_PRUAR</name>
<dbReference type="Pfam" id="PF01925">
    <property type="entry name" value="TauE"/>
    <property type="match status" value="1"/>
</dbReference>
<feature type="transmembrane region" description="Helical" evidence="6">
    <location>
        <begin position="367"/>
        <end position="388"/>
    </location>
</feature>
<feature type="chain" id="PRO_5026947065" description="Sulfite exporter TauE/SafE family protein" evidence="7">
    <location>
        <begin position="26"/>
        <end position="408"/>
    </location>
</feature>
<feature type="transmembrane region" description="Helical" evidence="6">
    <location>
        <begin position="306"/>
        <end position="329"/>
    </location>
</feature>
<protein>
    <recommendedName>
        <fullName evidence="10">Sulfite exporter TauE/SafE family protein</fullName>
    </recommendedName>
</protein>